<dbReference type="GO" id="GO:0044716">
    <property type="term" value="F:8-oxo-GDP phosphatase activity"/>
    <property type="evidence" value="ECO:0007669"/>
    <property type="project" value="TreeGrafter"/>
</dbReference>
<organism evidence="3">
    <name type="scientific">Onchocerca ochengi</name>
    <name type="common">Filarial nematode worm</name>
    <dbReference type="NCBI Taxonomy" id="42157"/>
    <lineage>
        <taxon>Eukaryota</taxon>
        <taxon>Metazoa</taxon>
        <taxon>Ecdysozoa</taxon>
        <taxon>Nematoda</taxon>
        <taxon>Chromadorea</taxon>
        <taxon>Rhabditida</taxon>
        <taxon>Spirurina</taxon>
        <taxon>Spiruromorpha</taxon>
        <taxon>Filarioidea</taxon>
        <taxon>Onchocercidae</taxon>
        <taxon>Onchocerca</taxon>
    </lineage>
</organism>
<dbReference type="Proteomes" id="UP000271087">
    <property type="component" value="Unassembled WGS sequence"/>
</dbReference>
<dbReference type="GO" id="GO:0044715">
    <property type="term" value="F:8-oxo-dGDP phosphatase activity"/>
    <property type="evidence" value="ECO:0007669"/>
    <property type="project" value="TreeGrafter"/>
</dbReference>
<reference evidence="3" key="1">
    <citation type="submission" date="2016-06" db="UniProtKB">
        <authorList>
            <consortium name="WormBaseParasite"/>
        </authorList>
    </citation>
    <scope>IDENTIFICATION</scope>
</reference>
<dbReference type="PANTHER" id="PTHR22769:SF56">
    <property type="entry name" value="8-OXO-DGDP PHOSPHATASE NUDT18"/>
    <property type="match status" value="1"/>
</dbReference>
<dbReference type="WBParaSite" id="nOo.2.0.1.t11369-RA">
    <property type="protein sequence ID" value="nOo.2.0.1.t11369-RA"/>
    <property type="gene ID" value="nOo.2.0.1.g11369"/>
</dbReference>
<proteinExistence type="predicted"/>
<sequence>MVYVEHTFNVYASFKQTRRGERKVIADNESLGADWFSVNEIKAKKIDLRASDFLKIVEEAEEYRQKRKQFTNKLSRFLPIPVSIDGLFIEFAILRIINQNIDILVHKNISNDEALIATVANALPLVEFDFHHFFPMVVLNCFQ</sequence>
<protein>
    <submittedName>
        <fullName evidence="3">PINc domain-containing protein</fullName>
    </submittedName>
</protein>
<gene>
    <name evidence="1" type="ORF">NOO_LOCUS11369</name>
</gene>
<dbReference type="OrthoDB" id="10005910at2759"/>
<dbReference type="STRING" id="42157.A0A182ET95"/>
<reference evidence="1 2" key="2">
    <citation type="submission" date="2018-08" db="EMBL/GenBank/DDBJ databases">
        <authorList>
            <person name="Laetsch R D."/>
            <person name="Stevens L."/>
            <person name="Kumar S."/>
            <person name="Blaxter L. M."/>
        </authorList>
    </citation>
    <scope>NUCLEOTIDE SEQUENCE [LARGE SCALE GENOMIC DNA]</scope>
</reference>
<name>A0A182ET95_ONCOC</name>
<dbReference type="EMBL" id="UYRW01007816">
    <property type="protein sequence ID" value="VDM95858.1"/>
    <property type="molecule type" value="Genomic_DNA"/>
</dbReference>
<dbReference type="AlphaFoldDB" id="A0A182ET95"/>
<evidence type="ECO:0000313" key="1">
    <source>
        <dbReference type="EMBL" id="VDM95858.1"/>
    </source>
</evidence>
<evidence type="ECO:0000313" key="3">
    <source>
        <dbReference type="WBParaSite" id="nOo.2.0.1.t11369-RA"/>
    </source>
</evidence>
<accession>A0A182ET95</accession>
<keyword evidence="2" id="KW-1185">Reference proteome</keyword>
<evidence type="ECO:0000313" key="2">
    <source>
        <dbReference type="Proteomes" id="UP000271087"/>
    </source>
</evidence>
<dbReference type="PANTHER" id="PTHR22769">
    <property type="entry name" value="MUTT/NUDIX HYDROLASE"/>
    <property type="match status" value="1"/>
</dbReference>